<comment type="caution">
    <text evidence="3">The sequence shown here is derived from an EMBL/GenBank/DDBJ whole genome shotgun (WGS) entry which is preliminary data.</text>
</comment>
<evidence type="ECO:0000256" key="2">
    <source>
        <dbReference type="SAM" id="SignalP"/>
    </source>
</evidence>
<feature type="transmembrane region" description="Helical" evidence="1">
    <location>
        <begin position="107"/>
        <end position="131"/>
    </location>
</feature>
<reference evidence="3" key="1">
    <citation type="submission" date="2023-10" db="EMBL/GenBank/DDBJ databases">
        <title>Genome assembly of Pristionchus species.</title>
        <authorList>
            <person name="Yoshida K."/>
            <person name="Sommer R.J."/>
        </authorList>
    </citation>
    <scope>NUCLEOTIDE SEQUENCE</scope>
    <source>
        <strain evidence="3">RS5133</strain>
    </source>
</reference>
<dbReference type="Proteomes" id="UP001432322">
    <property type="component" value="Unassembled WGS sequence"/>
</dbReference>
<evidence type="ECO:0000256" key="1">
    <source>
        <dbReference type="SAM" id="Phobius"/>
    </source>
</evidence>
<proteinExistence type="predicted"/>
<feature type="transmembrane region" description="Helical" evidence="1">
    <location>
        <begin position="162"/>
        <end position="184"/>
    </location>
</feature>
<protein>
    <recommendedName>
        <fullName evidence="5">EamA domain-containing protein</fullName>
    </recommendedName>
</protein>
<organism evidence="3 4">
    <name type="scientific">Pristionchus fissidentatus</name>
    <dbReference type="NCBI Taxonomy" id="1538716"/>
    <lineage>
        <taxon>Eukaryota</taxon>
        <taxon>Metazoa</taxon>
        <taxon>Ecdysozoa</taxon>
        <taxon>Nematoda</taxon>
        <taxon>Chromadorea</taxon>
        <taxon>Rhabditida</taxon>
        <taxon>Rhabditina</taxon>
        <taxon>Diplogasteromorpha</taxon>
        <taxon>Diplogasteroidea</taxon>
        <taxon>Neodiplogasteridae</taxon>
        <taxon>Pristionchus</taxon>
    </lineage>
</organism>
<feature type="transmembrane region" description="Helical" evidence="1">
    <location>
        <begin position="260"/>
        <end position="280"/>
    </location>
</feature>
<accession>A0AAV5WU97</accession>
<dbReference type="AlphaFoldDB" id="A0AAV5WU97"/>
<gene>
    <name evidence="3" type="ORF">PFISCL1PPCAC_26190</name>
</gene>
<feature type="transmembrane region" description="Helical" evidence="1">
    <location>
        <begin position="196"/>
        <end position="221"/>
    </location>
</feature>
<feature type="transmembrane region" description="Helical" evidence="1">
    <location>
        <begin position="286"/>
        <end position="310"/>
    </location>
</feature>
<feature type="non-terminal residue" evidence="3">
    <location>
        <position position="318"/>
    </location>
</feature>
<dbReference type="SUPFAM" id="SSF103481">
    <property type="entry name" value="Multidrug resistance efflux transporter EmrE"/>
    <property type="match status" value="1"/>
</dbReference>
<feature type="non-terminal residue" evidence="3">
    <location>
        <position position="1"/>
    </location>
</feature>
<feature type="transmembrane region" description="Helical" evidence="1">
    <location>
        <begin position="233"/>
        <end position="253"/>
    </location>
</feature>
<feature type="chain" id="PRO_5043585441" description="EamA domain-containing protein" evidence="2">
    <location>
        <begin position="19"/>
        <end position="318"/>
    </location>
</feature>
<dbReference type="PANTHER" id="PTHR19346">
    <property type="entry name" value="SUGAR PHOSPHATE TRANSPORTER DOMAIN-CONTAINING PROTEIN"/>
    <property type="match status" value="1"/>
</dbReference>
<evidence type="ECO:0000313" key="4">
    <source>
        <dbReference type="Proteomes" id="UP001432322"/>
    </source>
</evidence>
<feature type="transmembrane region" description="Helical" evidence="1">
    <location>
        <begin position="37"/>
        <end position="60"/>
    </location>
</feature>
<keyword evidence="2" id="KW-0732">Signal</keyword>
<dbReference type="InterPro" id="IPR026505">
    <property type="entry name" value="Solute_c_fam_35_mem_F3/F4"/>
</dbReference>
<evidence type="ECO:0008006" key="5">
    <source>
        <dbReference type="Google" id="ProtNLM"/>
    </source>
</evidence>
<keyword evidence="1" id="KW-0812">Transmembrane</keyword>
<sequence>LLISLLVIFGVSATWVSATQLSKYSLDFDPDTFKAPFFMLWFSTTWMVTCFPAFLIYNMFRRTSVKESFKASTPILGGSFFRGFGRVLLFLVLWTGANYSYSISLTLVSASIATSISSCNAAFVWILAMLLLGDKFMVPKLLAVFFAIGGVVLISLDGQLNAPWQGIVLAVVSALLTAIYKVLFKYIIGDATLGQVSLFMTCLGALNLALNTIPTFLLIGFNVEYLDVTTLPWWPLVGSALLGLMFNFLINFGIALLHPLVISVGMLVGIPLNTVIDILFSAVSATVLFICGSVCIVFSFILVVFPYSLVPFCRKIPF</sequence>
<feature type="transmembrane region" description="Helical" evidence="1">
    <location>
        <begin position="80"/>
        <end position="101"/>
    </location>
</feature>
<dbReference type="PANTHER" id="PTHR19346:SF4">
    <property type="entry name" value="SUGAR PHOSPHATE TRANSPORTER DOMAIN-CONTAINING PROTEIN"/>
    <property type="match status" value="1"/>
</dbReference>
<evidence type="ECO:0000313" key="3">
    <source>
        <dbReference type="EMBL" id="GMT34893.1"/>
    </source>
</evidence>
<feature type="transmembrane region" description="Helical" evidence="1">
    <location>
        <begin position="138"/>
        <end position="156"/>
    </location>
</feature>
<dbReference type="InterPro" id="IPR037185">
    <property type="entry name" value="EmrE-like"/>
</dbReference>
<name>A0AAV5WU97_9BILA</name>
<keyword evidence="1" id="KW-1133">Transmembrane helix</keyword>
<dbReference type="EMBL" id="BTSY01000006">
    <property type="protein sequence ID" value="GMT34893.1"/>
    <property type="molecule type" value="Genomic_DNA"/>
</dbReference>
<feature type="signal peptide" evidence="2">
    <location>
        <begin position="1"/>
        <end position="18"/>
    </location>
</feature>
<keyword evidence="4" id="KW-1185">Reference proteome</keyword>
<keyword evidence="1" id="KW-0472">Membrane</keyword>